<dbReference type="EC" id="3.6.1.-" evidence="2"/>
<evidence type="ECO:0000256" key="1">
    <source>
        <dbReference type="ARBA" id="ARBA00006562"/>
    </source>
</evidence>
<name>A0A1D1URQ3_RAMVA</name>
<sequence>MDGYGSRSFYSSGSRGSAVRRVGEGLPRDDPQANPSQEDVEFALHPASRFGRVFDIAGGDLKVREVGFYSLHGDMSDESLLTLRNDRSYLRAVTMKCSADGDTPVPNGPWDLDDGFSRKTTKERVKFLRGVAALLKWTRDNAEDPRVRELANGPVDFVSTNSTIGHLMKIIYQRDSRSDNGWMFAAARANNKIVISHITRSGLDGICQRTPPHAWRGQSNDHSAFWGRRFEVYMTQQDVGSGDDSNKVDAEGEEVGASRYRSVVLTKLRDLSLLLEAGVDGYDPLCQKAFPQKYVDMAIVPNEFLHRPDKFYLERMFRWWVSNVLADTGTLRVGFHSGGLVSKVRTYQVSNIPSLVQDKCRAGGMMPWEPNVCLGFLYQLLKYVQATVVKNHSSAVYEFSCAKDGPGFSSKEIPAEEASKSGHEYLTEDMDSFLT</sequence>
<dbReference type="Proteomes" id="UP000186922">
    <property type="component" value="Unassembled WGS sequence"/>
</dbReference>
<evidence type="ECO:0000256" key="3">
    <source>
        <dbReference type="SAM" id="MobiDB-lite"/>
    </source>
</evidence>
<dbReference type="GO" id="GO:0000166">
    <property type="term" value="F:nucleotide binding"/>
    <property type="evidence" value="ECO:0007669"/>
    <property type="project" value="UniProtKB-KW"/>
</dbReference>
<protein>
    <recommendedName>
        <fullName evidence="2">Decapping nuclease</fullName>
        <ecNumber evidence="2">3.6.1.-</ecNumber>
    </recommendedName>
</protein>
<organism evidence="5 6">
    <name type="scientific">Ramazzottius varieornatus</name>
    <name type="common">Water bear</name>
    <name type="synonym">Tardigrade</name>
    <dbReference type="NCBI Taxonomy" id="947166"/>
    <lineage>
        <taxon>Eukaryota</taxon>
        <taxon>Metazoa</taxon>
        <taxon>Ecdysozoa</taxon>
        <taxon>Tardigrada</taxon>
        <taxon>Eutardigrada</taxon>
        <taxon>Parachela</taxon>
        <taxon>Hypsibioidea</taxon>
        <taxon>Ramazzottiidae</taxon>
        <taxon>Ramazzottius</taxon>
    </lineage>
</organism>
<dbReference type="EMBL" id="BDGG01000002">
    <property type="protein sequence ID" value="GAU91210.1"/>
    <property type="molecule type" value="Genomic_DNA"/>
</dbReference>
<evidence type="ECO:0000313" key="6">
    <source>
        <dbReference type="Proteomes" id="UP000186922"/>
    </source>
</evidence>
<comment type="function">
    <text evidence="2">Decapping enzyme for NAD-capped RNAs: specifically hydrolyzes the nicotinamide adenine dinucleotide (NAD) cap from a subset of RNAs by removing the entire NAD moiety from the 5'-end of an NAD-capped RNA.</text>
</comment>
<dbReference type="InterPro" id="IPR039039">
    <property type="entry name" value="RAI1-like_fam"/>
</dbReference>
<dbReference type="GO" id="GO:0046872">
    <property type="term" value="F:metal ion binding"/>
    <property type="evidence" value="ECO:0007669"/>
    <property type="project" value="UniProtKB-KW"/>
</dbReference>
<keyword evidence="6" id="KW-1185">Reference proteome</keyword>
<feature type="region of interest" description="Disordered" evidence="3">
    <location>
        <begin position="1"/>
        <end position="36"/>
    </location>
</feature>
<keyword evidence="2" id="KW-0539">Nucleus</keyword>
<dbReference type="AlphaFoldDB" id="A0A1D1URQ3"/>
<dbReference type="GO" id="GO:0004518">
    <property type="term" value="F:nuclease activity"/>
    <property type="evidence" value="ECO:0007669"/>
    <property type="project" value="UniProtKB-KW"/>
</dbReference>
<dbReference type="GO" id="GO:0005829">
    <property type="term" value="C:cytosol"/>
    <property type="evidence" value="ECO:0007669"/>
    <property type="project" value="TreeGrafter"/>
</dbReference>
<keyword evidence="2" id="KW-0378">Hydrolase</keyword>
<keyword evidence="2" id="KW-0479">Metal-binding</keyword>
<dbReference type="InterPro" id="IPR013961">
    <property type="entry name" value="RAI1"/>
</dbReference>
<keyword evidence="2" id="KW-0694">RNA-binding</keyword>
<proteinExistence type="inferred from homology"/>
<gene>
    <name evidence="5" type="primary">RvY_03512-1</name>
    <name evidence="5" type="synonym">RvY_03512.1</name>
    <name evidence="5" type="ORF">RvY_03512</name>
</gene>
<accession>A0A1D1URQ3</accession>
<dbReference type="GO" id="GO:0003723">
    <property type="term" value="F:RNA binding"/>
    <property type="evidence" value="ECO:0007669"/>
    <property type="project" value="UniProtKB-KW"/>
</dbReference>
<dbReference type="GO" id="GO:0000956">
    <property type="term" value="P:nuclear-transcribed mRNA catabolic process"/>
    <property type="evidence" value="ECO:0007669"/>
    <property type="project" value="TreeGrafter"/>
</dbReference>
<keyword evidence="2" id="KW-0540">Nuclease</keyword>
<keyword evidence="2" id="KW-0547">Nucleotide-binding</keyword>
<feature type="compositionally biased region" description="Low complexity" evidence="3">
    <location>
        <begin position="1"/>
        <end position="20"/>
    </location>
</feature>
<feature type="domain" description="RAI1-like" evidence="4">
    <location>
        <begin position="65"/>
        <end position="414"/>
    </location>
</feature>
<dbReference type="GO" id="GO:0034353">
    <property type="term" value="F:mRNA 5'-diphosphatase activity"/>
    <property type="evidence" value="ECO:0007669"/>
    <property type="project" value="TreeGrafter"/>
</dbReference>
<feature type="compositionally biased region" description="Basic and acidic residues" evidence="3">
    <location>
        <begin position="21"/>
        <end position="31"/>
    </location>
</feature>
<dbReference type="GO" id="GO:0005634">
    <property type="term" value="C:nucleus"/>
    <property type="evidence" value="ECO:0007669"/>
    <property type="project" value="UniProtKB-SubCell"/>
</dbReference>
<reference evidence="5 6" key="1">
    <citation type="journal article" date="2016" name="Nat. Commun.">
        <title>Extremotolerant tardigrade genome and improved radiotolerance of human cultured cells by tardigrade-unique protein.</title>
        <authorList>
            <person name="Hashimoto T."/>
            <person name="Horikawa D.D."/>
            <person name="Saito Y."/>
            <person name="Kuwahara H."/>
            <person name="Kozuka-Hata H."/>
            <person name="Shin-I T."/>
            <person name="Minakuchi Y."/>
            <person name="Ohishi K."/>
            <person name="Motoyama A."/>
            <person name="Aizu T."/>
            <person name="Enomoto A."/>
            <person name="Kondo K."/>
            <person name="Tanaka S."/>
            <person name="Hara Y."/>
            <person name="Koshikawa S."/>
            <person name="Sagara H."/>
            <person name="Miura T."/>
            <person name="Yokobori S."/>
            <person name="Miyagawa K."/>
            <person name="Suzuki Y."/>
            <person name="Kubo T."/>
            <person name="Oyama M."/>
            <person name="Kohara Y."/>
            <person name="Fujiyama A."/>
            <person name="Arakawa K."/>
            <person name="Katayama T."/>
            <person name="Toyoda A."/>
            <person name="Kunieda T."/>
        </authorList>
    </citation>
    <scope>NUCLEOTIDE SEQUENCE [LARGE SCALE GENOMIC DNA]</scope>
    <source>
        <strain evidence="5 6">YOKOZUNA-1</strain>
    </source>
</reference>
<dbReference type="STRING" id="947166.A0A1D1URQ3"/>
<dbReference type="GO" id="GO:0110155">
    <property type="term" value="P:NAD-cap decapping"/>
    <property type="evidence" value="ECO:0007669"/>
    <property type="project" value="TreeGrafter"/>
</dbReference>
<comment type="subcellular location">
    <subcellularLocation>
        <location evidence="2">Nucleus</location>
    </subcellularLocation>
</comment>
<comment type="caution">
    <text evidence="5">The sequence shown here is derived from an EMBL/GenBank/DDBJ whole genome shotgun (WGS) entry which is preliminary data.</text>
</comment>
<evidence type="ECO:0000256" key="2">
    <source>
        <dbReference type="RuleBase" id="RU367113"/>
    </source>
</evidence>
<dbReference type="PANTHER" id="PTHR12395">
    <property type="entry name" value="DOM-3 RELATED"/>
    <property type="match status" value="1"/>
</dbReference>
<comment type="cofactor">
    <cofactor evidence="2">
        <name>a divalent metal cation</name>
        <dbReference type="ChEBI" id="CHEBI:60240"/>
    </cofactor>
</comment>
<dbReference type="PANTHER" id="PTHR12395:SF9">
    <property type="entry name" value="DECAPPING AND EXORIBONUCLEASE PROTEIN"/>
    <property type="match status" value="1"/>
</dbReference>
<evidence type="ECO:0000259" key="4">
    <source>
        <dbReference type="Pfam" id="PF08652"/>
    </source>
</evidence>
<comment type="similarity">
    <text evidence="1 2">Belongs to the DXO/Dom3Z family.</text>
</comment>
<evidence type="ECO:0000313" key="5">
    <source>
        <dbReference type="EMBL" id="GAU91210.1"/>
    </source>
</evidence>
<dbReference type="Pfam" id="PF08652">
    <property type="entry name" value="RAI1"/>
    <property type="match status" value="1"/>
</dbReference>